<comment type="caution">
    <text evidence="1">The sequence shown here is derived from an EMBL/GenBank/DDBJ whole genome shotgun (WGS) entry which is preliminary data.</text>
</comment>
<gene>
    <name evidence="1" type="ORF">F8153_14565</name>
</gene>
<proteinExistence type="predicted"/>
<dbReference type="EMBL" id="WBZB01000056">
    <property type="protein sequence ID" value="KAB3525832.1"/>
    <property type="molecule type" value="Genomic_DNA"/>
</dbReference>
<accession>A0A833HLG6</accession>
<dbReference type="Proteomes" id="UP000465601">
    <property type="component" value="Unassembled WGS sequence"/>
</dbReference>
<reference evidence="1 2" key="1">
    <citation type="submission" date="2019-10" db="EMBL/GenBank/DDBJ databases">
        <title>Alkaliphilus serpentinus sp. nov. and Alkaliphilus pronyensis sp. nov., two novel anaerobic alkaliphilic species isolated from the serpentinized-hosted hydrothermal field of the Prony Bay (New Caledonia).</title>
        <authorList>
            <person name="Postec A."/>
        </authorList>
    </citation>
    <scope>NUCLEOTIDE SEQUENCE [LARGE SCALE GENOMIC DNA]</scope>
    <source>
        <strain evidence="1 2">LacT</strain>
    </source>
</reference>
<keyword evidence="2" id="KW-1185">Reference proteome</keyword>
<organism evidence="1 2">
    <name type="scientific">Alkaliphilus serpentinus</name>
    <dbReference type="NCBI Taxonomy" id="1482731"/>
    <lineage>
        <taxon>Bacteria</taxon>
        <taxon>Bacillati</taxon>
        <taxon>Bacillota</taxon>
        <taxon>Clostridia</taxon>
        <taxon>Peptostreptococcales</taxon>
        <taxon>Natronincolaceae</taxon>
        <taxon>Alkaliphilus</taxon>
    </lineage>
</organism>
<sequence>MNRYVIRTENGTSTEMTREEAIQRVKEYEQQGINAYIISVDEENRIQALGNEFNKPKWG</sequence>
<evidence type="ECO:0000313" key="2">
    <source>
        <dbReference type="Proteomes" id="UP000465601"/>
    </source>
</evidence>
<dbReference type="AlphaFoldDB" id="A0A833HLG6"/>
<dbReference type="OrthoDB" id="1707761at2"/>
<name>A0A833HLG6_9FIRM</name>
<protein>
    <submittedName>
        <fullName evidence="1">Uncharacterized protein</fullName>
    </submittedName>
</protein>
<evidence type="ECO:0000313" key="1">
    <source>
        <dbReference type="EMBL" id="KAB3525832.1"/>
    </source>
</evidence>
<dbReference type="RefSeq" id="WP_151867083.1">
    <property type="nucleotide sequence ID" value="NZ_WBZB01000056.1"/>
</dbReference>